<dbReference type="Gramene" id="TraesPARA_EIv1.0_0625480.1">
    <property type="protein sequence ID" value="TraesPARA_EIv1.0_0625480.1.CDS"/>
    <property type="gene ID" value="TraesPARA_EIv1.0_0625480"/>
</dbReference>
<dbReference type="Gramene" id="TraesCS2D03G0011800.1">
    <property type="protein sequence ID" value="TraesCS2D03G0011800.1.CDS"/>
    <property type="gene ID" value="TraesCS2D03G0011800"/>
</dbReference>
<dbReference type="SUPFAM" id="SSF48264">
    <property type="entry name" value="Cytochrome P450"/>
    <property type="match status" value="1"/>
</dbReference>
<dbReference type="AlphaFoldDB" id="A0A1D5UVZ9"/>
<evidence type="ECO:0000256" key="3">
    <source>
        <dbReference type="ARBA" id="ARBA00022617"/>
    </source>
</evidence>
<dbReference type="Gramene" id="TraesROB_scaffold_045061_01G000200.1">
    <property type="protein sequence ID" value="TraesROB_scaffold_045061_01G000200.1"/>
    <property type="gene ID" value="TraesROB_scaffold_045061_01G000200"/>
</dbReference>
<dbReference type="Proteomes" id="UP000019116">
    <property type="component" value="Chromosome 2D"/>
</dbReference>
<dbReference type="EnsemblPlants" id="TraesCS2D02G006700.1">
    <property type="protein sequence ID" value="TraesCS2D02G006700.1"/>
    <property type="gene ID" value="TraesCS2D02G006700"/>
</dbReference>
<keyword evidence="7" id="KW-0560">Oxidoreductase</keyword>
<comment type="similarity">
    <text evidence="2">Belongs to the cytochrome P450 family.</text>
</comment>
<evidence type="ECO:0000256" key="2">
    <source>
        <dbReference type="ARBA" id="ARBA00010617"/>
    </source>
</evidence>
<keyword evidence="8 10" id="KW-0408">Iron</keyword>
<dbReference type="Gramene" id="TraesCAD_scaffold_050668_01G000200.1">
    <property type="protein sequence ID" value="TraesCAD_scaffold_050668_01G000200.1"/>
    <property type="gene ID" value="TraesCAD_scaffold_050668_01G000200"/>
</dbReference>
<protein>
    <submittedName>
        <fullName evidence="11">Uncharacterized protein</fullName>
    </submittedName>
</protein>
<dbReference type="Gramene" id="TraesLAC2D03G01036080.1">
    <property type="protein sequence ID" value="TraesLAC2D03G01036080.1"/>
    <property type="gene ID" value="TraesLAC2D03G01036080"/>
</dbReference>
<name>A0A1D5UVZ9_WHEAT</name>
<dbReference type="GO" id="GO:0020037">
    <property type="term" value="F:heme binding"/>
    <property type="evidence" value="ECO:0007669"/>
    <property type="project" value="InterPro"/>
</dbReference>
<keyword evidence="3 10" id="KW-0349">Heme</keyword>
<reference evidence="11" key="2">
    <citation type="submission" date="2018-10" db="UniProtKB">
        <authorList>
            <consortium name="EnsemblPlants"/>
        </authorList>
    </citation>
    <scope>IDENTIFICATION</scope>
</reference>
<dbReference type="Gramene" id="TraesLDM2D03G01085220.1">
    <property type="protein sequence ID" value="TraesLDM2D03G01085220.1"/>
    <property type="gene ID" value="TraesLDM2D03G01085220"/>
</dbReference>
<dbReference type="Gramene" id="TraesKAR2D01G0003330.1">
    <property type="protein sequence ID" value="cds.TraesKAR2D01G0003330.1"/>
    <property type="gene ID" value="TraesKAR2D01G0003330"/>
</dbReference>
<dbReference type="Gramene" id="TraesJUL2D03G01088450.1">
    <property type="protein sequence ID" value="TraesJUL2D03G01088450.1"/>
    <property type="gene ID" value="TraesJUL2D03G01088450"/>
</dbReference>
<keyword evidence="6" id="KW-1133">Transmembrane helix</keyword>
<proteinExistence type="inferred from homology"/>
<dbReference type="InterPro" id="IPR001128">
    <property type="entry name" value="Cyt_P450"/>
</dbReference>
<keyword evidence="9" id="KW-0503">Monooxygenase</keyword>
<dbReference type="SMR" id="A0A1D5UVZ9"/>
<feature type="binding site" description="axial binding residue" evidence="10">
    <location>
        <position position="449"/>
    </location>
    <ligand>
        <name>heme</name>
        <dbReference type="ChEBI" id="CHEBI:30413"/>
    </ligand>
    <ligandPart>
        <name>Fe</name>
        <dbReference type="ChEBI" id="CHEBI:18248"/>
    </ligandPart>
</feature>
<dbReference type="GO" id="GO:0016705">
    <property type="term" value="F:oxidoreductase activity, acting on paired donors, with incorporation or reduction of molecular oxygen"/>
    <property type="evidence" value="ECO:0007669"/>
    <property type="project" value="InterPro"/>
</dbReference>
<evidence type="ECO:0000256" key="9">
    <source>
        <dbReference type="ARBA" id="ARBA00023033"/>
    </source>
</evidence>
<keyword evidence="6" id="KW-0472">Membrane</keyword>
<evidence type="ECO:0000256" key="5">
    <source>
        <dbReference type="ARBA" id="ARBA00022723"/>
    </source>
</evidence>
<reference evidence="11" key="1">
    <citation type="submission" date="2018-08" db="EMBL/GenBank/DDBJ databases">
        <authorList>
            <person name="Rossello M."/>
        </authorList>
    </citation>
    <scope>NUCLEOTIDE SEQUENCE [LARGE SCALE GENOMIC DNA]</scope>
    <source>
        <strain evidence="11">cv. Chinese Spring</strain>
    </source>
</reference>
<evidence type="ECO:0000313" key="12">
    <source>
        <dbReference type="Proteomes" id="UP000019116"/>
    </source>
</evidence>
<dbReference type="PRINTS" id="PR00385">
    <property type="entry name" value="P450"/>
</dbReference>
<evidence type="ECO:0000256" key="4">
    <source>
        <dbReference type="ARBA" id="ARBA00022692"/>
    </source>
</evidence>
<dbReference type="Pfam" id="PF00067">
    <property type="entry name" value="p450"/>
    <property type="match status" value="1"/>
</dbReference>
<evidence type="ECO:0000256" key="10">
    <source>
        <dbReference type="PIRSR" id="PIRSR602401-1"/>
    </source>
</evidence>
<keyword evidence="4" id="KW-0812">Transmembrane</keyword>
<dbReference type="InterPro" id="IPR036396">
    <property type="entry name" value="Cyt_P450_sf"/>
</dbReference>
<dbReference type="PANTHER" id="PTHR47955:SF19">
    <property type="entry name" value="CYTOCHROME P450 71A9-LIKE ISOFORM X1"/>
    <property type="match status" value="1"/>
</dbReference>
<dbReference type="FunFam" id="1.10.630.10:FF:000064">
    <property type="entry name" value="Cytochrome P450 monooxygenase"/>
    <property type="match status" value="1"/>
</dbReference>
<evidence type="ECO:0000256" key="6">
    <source>
        <dbReference type="ARBA" id="ARBA00022989"/>
    </source>
</evidence>
<dbReference type="GO" id="GO:0004497">
    <property type="term" value="F:monooxygenase activity"/>
    <property type="evidence" value="ECO:0007669"/>
    <property type="project" value="UniProtKB-KW"/>
</dbReference>
<dbReference type="PRINTS" id="PR00463">
    <property type="entry name" value="EP450I"/>
</dbReference>
<dbReference type="GO" id="GO:0016491">
    <property type="term" value="F:oxidoreductase activity"/>
    <property type="evidence" value="ECO:0000318"/>
    <property type="project" value="GO_Central"/>
</dbReference>
<dbReference type="CDD" id="cd11072">
    <property type="entry name" value="CYP71-like"/>
    <property type="match status" value="1"/>
</dbReference>
<dbReference type="Gramene" id="TraesWEE_scaffold_045694_01G000200.1">
    <property type="protein sequence ID" value="TraesWEE_scaffold_045694_01G000200.1"/>
    <property type="gene ID" value="TraesWEE_scaffold_045694_01G000200"/>
</dbReference>
<dbReference type="STRING" id="4565.A0A1D5UVZ9"/>
<evidence type="ECO:0000313" key="11">
    <source>
        <dbReference type="EnsemblPlants" id="TraesCS2D02G006700.1"/>
    </source>
</evidence>
<evidence type="ECO:0000256" key="1">
    <source>
        <dbReference type="ARBA" id="ARBA00001971"/>
    </source>
</evidence>
<keyword evidence="12" id="KW-1185">Reference proteome</keyword>
<dbReference type="PANTHER" id="PTHR47955">
    <property type="entry name" value="CYTOCHROME P450 FAMILY 71 PROTEIN"/>
    <property type="match status" value="1"/>
</dbReference>
<dbReference type="Gene3D" id="1.10.630.10">
    <property type="entry name" value="Cytochrome P450"/>
    <property type="match status" value="1"/>
</dbReference>
<sequence length="515" mass="56926">MEEWSLSLCCIALSTVLALWFLKLNGGTKKLKKQQLPPGPWTLPIIGSLHHVVSLLPHRRMMDMSRRHGPLMHLMLGEVPTVIVSSAEAAELVMKTNDLAFATRPGTPTQDVFGCGGKDIVFAPYGEHWRQMRKVCVLEFLSSRQVKRMEGIRAEEVGNLLRSITAAASTGAAAINFSREVAALSNDVVTRAVFGGKFAQQGEYIRELGRALELMGGSCLVDLFPSSRLARWLSNGDRSIKKSSACIKRIISGIIEERQAARAAPSDGACSSTNDENFLDVLLRLQQDDSLEIPLTTDAIGAVLSDMFAGGTETIATTLAWAMSELVRSPEIMAKAQQEVREVLGEGRAVITNSDLAKLRYPKSVIKEVLRLHPASPLIPRAAREDCTVMGYDIPKGTNVYINVFAISQDPQNWNNPGEFKPERFEDTQVNFNGTYFEFIPFGAGRRQCTGIQFTLSLAEMALTNFLYHFDWKLPDASSLASFDMSEKFGITVSRRYDLKLRAIPHVWPNATPSE</sequence>
<accession>A0A1D5UVZ9</accession>
<dbReference type="OrthoDB" id="1470350at2759"/>
<dbReference type="Gramene" id="TraesCS2D02G006700.1">
    <property type="protein sequence ID" value="TraesCS2D02G006700.1"/>
    <property type="gene ID" value="TraesCS2D02G006700"/>
</dbReference>
<comment type="cofactor">
    <cofactor evidence="1 10">
        <name>heme</name>
        <dbReference type="ChEBI" id="CHEBI:30413"/>
    </cofactor>
</comment>
<evidence type="ECO:0000256" key="8">
    <source>
        <dbReference type="ARBA" id="ARBA00023004"/>
    </source>
</evidence>
<dbReference type="Gramene" id="TraesCLE_scaffold_123748_01G000100.1">
    <property type="protein sequence ID" value="TraesCLE_scaffold_123748_01G000100.1"/>
    <property type="gene ID" value="TraesCLE_scaffold_123748_01G000100"/>
</dbReference>
<dbReference type="InterPro" id="IPR002401">
    <property type="entry name" value="Cyt_P450_E_grp-I"/>
</dbReference>
<keyword evidence="5 10" id="KW-0479">Metal-binding</keyword>
<evidence type="ECO:0000256" key="7">
    <source>
        <dbReference type="ARBA" id="ARBA00023002"/>
    </source>
</evidence>
<dbReference type="GO" id="GO:0005506">
    <property type="term" value="F:iron ion binding"/>
    <property type="evidence" value="ECO:0007669"/>
    <property type="project" value="InterPro"/>
</dbReference>
<organism evidence="11">
    <name type="scientific">Triticum aestivum</name>
    <name type="common">Wheat</name>
    <dbReference type="NCBI Taxonomy" id="4565"/>
    <lineage>
        <taxon>Eukaryota</taxon>
        <taxon>Viridiplantae</taxon>
        <taxon>Streptophyta</taxon>
        <taxon>Embryophyta</taxon>
        <taxon>Tracheophyta</taxon>
        <taxon>Spermatophyta</taxon>
        <taxon>Magnoliopsida</taxon>
        <taxon>Liliopsida</taxon>
        <taxon>Poales</taxon>
        <taxon>Poaceae</taxon>
        <taxon>BOP clade</taxon>
        <taxon>Pooideae</taxon>
        <taxon>Triticodae</taxon>
        <taxon>Triticeae</taxon>
        <taxon>Triticinae</taxon>
        <taxon>Triticum</taxon>
    </lineage>
</organism>
<dbReference type="Gramene" id="TraesARI2D03G01099800.1">
    <property type="protein sequence ID" value="TraesARI2D03G01099800.1"/>
    <property type="gene ID" value="TraesARI2D03G01099800"/>
</dbReference>
<dbReference type="Gramene" id="TraesSTA2D03G01072620.1">
    <property type="protein sequence ID" value="TraesSTA2D03G01072620.1"/>
    <property type="gene ID" value="TraesSTA2D03G01072620"/>
</dbReference>